<dbReference type="AlphaFoldDB" id="A0A1G6G4I8"/>
<evidence type="ECO:0000313" key="1">
    <source>
        <dbReference type="EMBL" id="SDB76908.1"/>
    </source>
</evidence>
<sequence length="214" mass="25379">MMEKENNNVYNMAFTAGAAMLSETLAVAEAYLDCGQDWELTREKTIKENLMSKGKLSSNQRYFQLMKQRIEVLNNEEIQMLVHGSVSARRQLILLAICKAYRLIFDFINENVRECFYNFHESISYANFNEFFNEKKYEHPEMEKISELSIYKMRQVIFRILEQTELIESAESGELRRPYLTEELERMIVKDDAKWLAIYLYSNNEISNLHDLYA</sequence>
<evidence type="ECO:0000313" key="2">
    <source>
        <dbReference type="Proteomes" id="UP000183670"/>
    </source>
</evidence>
<dbReference type="EMBL" id="FMYE01000014">
    <property type="protein sequence ID" value="SDB76908.1"/>
    <property type="molecule type" value="Genomic_DNA"/>
</dbReference>
<dbReference type="Gene3D" id="1.10.3540.10">
    <property type="entry name" value="uncharacterized protein from magnetospirillum magneticum domain"/>
    <property type="match status" value="1"/>
</dbReference>
<dbReference type="RefSeq" id="WP_082099990.1">
    <property type="nucleotide sequence ID" value="NZ_FMYE01000014.1"/>
</dbReference>
<dbReference type="Proteomes" id="UP000183670">
    <property type="component" value="Unassembled WGS sequence"/>
</dbReference>
<protein>
    <submittedName>
        <fullName evidence="1">Putative inner membrane protein</fullName>
    </submittedName>
</protein>
<accession>A0A1G6G4I8</accession>
<proteinExistence type="predicted"/>
<dbReference type="InterPro" id="IPR023137">
    <property type="entry name" value="BrxA_sf"/>
</dbReference>
<organism evidence="1 2">
    <name type="scientific">Bacteroides ovatus</name>
    <dbReference type="NCBI Taxonomy" id="28116"/>
    <lineage>
        <taxon>Bacteria</taxon>
        <taxon>Pseudomonadati</taxon>
        <taxon>Bacteroidota</taxon>
        <taxon>Bacteroidia</taxon>
        <taxon>Bacteroidales</taxon>
        <taxon>Bacteroidaceae</taxon>
        <taxon>Bacteroides</taxon>
    </lineage>
</organism>
<name>A0A1G6G4I8_BACOV</name>
<reference evidence="1 2" key="1">
    <citation type="submission" date="2016-10" db="EMBL/GenBank/DDBJ databases">
        <authorList>
            <person name="de Groot N.N."/>
        </authorList>
    </citation>
    <scope>NUCLEOTIDE SEQUENCE [LARGE SCALE GENOMIC DNA]</scope>
    <source>
        <strain evidence="1 2">NLAE-zl-C500</strain>
    </source>
</reference>
<dbReference type="InterPro" id="IPR014948">
    <property type="entry name" value="BrxA"/>
</dbReference>
<dbReference type="Pfam" id="PF08849">
    <property type="entry name" value="BrxA"/>
    <property type="match status" value="1"/>
</dbReference>
<gene>
    <name evidence="1" type="ORF">SAMN05192581_101472</name>
</gene>